<organism evidence="2 3">
    <name type="scientific">Enteractinococcus helveticum</name>
    <dbReference type="NCBI Taxonomy" id="1837282"/>
    <lineage>
        <taxon>Bacteria</taxon>
        <taxon>Bacillati</taxon>
        <taxon>Actinomycetota</taxon>
        <taxon>Actinomycetes</taxon>
        <taxon>Micrococcales</taxon>
        <taxon>Micrococcaceae</taxon>
    </lineage>
</organism>
<reference evidence="2 3" key="1">
    <citation type="submission" date="2016-04" db="EMBL/GenBank/DDBJ databases">
        <title>First whole genome shotgun sequence of the bacterium Enteractinococcus sp. strain UASWS1574.</title>
        <authorList>
            <person name="Crovadore J."/>
            <person name="Chablais R."/>
            <person name="Lefort F."/>
        </authorList>
    </citation>
    <scope>NUCLEOTIDE SEQUENCE [LARGE SCALE GENOMIC DNA]</scope>
    <source>
        <strain evidence="2 3">UASWS1574</strain>
    </source>
</reference>
<dbReference type="STRING" id="1837282.A6F49_11560"/>
<feature type="domain" description="VOC" evidence="1">
    <location>
        <begin position="11"/>
        <end position="138"/>
    </location>
</feature>
<evidence type="ECO:0000313" key="2">
    <source>
        <dbReference type="EMBL" id="OAV60581.1"/>
    </source>
</evidence>
<accession>A0A1B7LYX4</accession>
<evidence type="ECO:0000259" key="1">
    <source>
        <dbReference type="PROSITE" id="PS51819"/>
    </source>
</evidence>
<dbReference type="InterPro" id="IPR029068">
    <property type="entry name" value="Glyas_Bleomycin-R_OHBP_Dase"/>
</dbReference>
<gene>
    <name evidence="2" type="ORF">A6F49_11560</name>
</gene>
<comment type="caution">
    <text evidence="2">The sequence shown here is derived from an EMBL/GenBank/DDBJ whole genome shotgun (WGS) entry which is preliminary data.</text>
</comment>
<protein>
    <recommendedName>
        <fullName evidence="1">VOC domain-containing protein</fullName>
    </recommendedName>
</protein>
<evidence type="ECO:0000313" key="3">
    <source>
        <dbReference type="Proteomes" id="UP000078292"/>
    </source>
</evidence>
<dbReference type="SUPFAM" id="SSF54593">
    <property type="entry name" value="Glyoxalase/Bleomycin resistance protein/Dihydroxybiphenyl dioxygenase"/>
    <property type="match status" value="1"/>
</dbReference>
<proteinExistence type="predicted"/>
<dbReference type="OrthoDB" id="5244171at2"/>
<name>A0A1B7LYX4_9MICC</name>
<dbReference type="Gene3D" id="3.10.180.10">
    <property type="entry name" value="2,3-Dihydroxybiphenyl 1,2-Dioxygenase, domain 1"/>
    <property type="match status" value="1"/>
</dbReference>
<sequence>MASEAHNLQANFDHTAFAVRDALACGVNLRRQFGATPILGEALEAFRYLTMYVGSAEHGTNLEFLDPTEEGFLTQFLDKRGQSPHHITFLVSDVPSAVAAVCEQGFGVVDEDYEHAAWHEAFIRPDATHRTIIQLAGSDRPYPSARELLATTRRDALAMPHIANAKNRDWWTSIWDTQAGETKHLGPTVLQTTDMPRSHTLFGTILQGQAHDSQVSNGVVYSWPGGAIELVPSDRAGIAGIRARDDSAELIDIDTIIAGMPNT</sequence>
<dbReference type="Pfam" id="PF13669">
    <property type="entry name" value="Glyoxalase_4"/>
    <property type="match status" value="1"/>
</dbReference>
<dbReference type="PROSITE" id="PS51819">
    <property type="entry name" value="VOC"/>
    <property type="match status" value="1"/>
</dbReference>
<dbReference type="RefSeq" id="WP_052504899.1">
    <property type="nucleotide sequence ID" value="NZ_LXEY01000019.1"/>
</dbReference>
<keyword evidence="3" id="KW-1185">Reference proteome</keyword>
<dbReference type="InterPro" id="IPR037523">
    <property type="entry name" value="VOC_core"/>
</dbReference>
<dbReference type="Proteomes" id="UP000078292">
    <property type="component" value="Unassembled WGS sequence"/>
</dbReference>
<dbReference type="AlphaFoldDB" id="A0A1B7LYX4"/>
<dbReference type="EMBL" id="LXEY01000019">
    <property type="protein sequence ID" value="OAV60581.1"/>
    <property type="molecule type" value="Genomic_DNA"/>
</dbReference>